<dbReference type="InterPro" id="IPR027883">
    <property type="entry name" value="Redic1-like"/>
</dbReference>
<keyword evidence="3" id="KW-1185">Reference proteome</keyword>
<name>A0ABQ7SGQ5_PHRPL</name>
<reference evidence="2 3" key="1">
    <citation type="journal article" date="2022" name="Gigascience">
        <title>A chromosome-level genome assembly and annotation of the desert horned lizard, Phrynosoma platyrhinos, provides insight into chromosomal rearrangements among reptiles.</title>
        <authorList>
            <person name="Koochekian N."/>
            <person name="Ascanio A."/>
            <person name="Farleigh K."/>
            <person name="Card D.C."/>
            <person name="Schield D.R."/>
            <person name="Castoe T.A."/>
            <person name="Jezkova T."/>
        </authorList>
    </citation>
    <scope>NUCLEOTIDE SEQUENCE [LARGE SCALE GENOMIC DNA]</scope>
    <source>
        <strain evidence="2">NK-2021</strain>
    </source>
</reference>
<gene>
    <name evidence="2" type="ORF">JD844_027670</name>
</gene>
<sequence>MGRGGKRIMLTKEKRRQKDFFEKEKLKSKMKLLGVSPLKSSAVSLDLLNLYVVNQISARKDNTDLVASFFCIQEMQQEVIENRQKYLLEKENFKSQCLQASQLANTKCEDLWLSKAVYRQKSFNEPNVDRPVDLCFQQMNSPEYSSMLSKSPKFTVDTDFGSNHQKDPLLGIVNNTIKDTQGESSHSIATLFEEKNQQFLTIPASQSCHSFVKKTVLDQLFTDSGNANQISSMHSPYDNEEMHQMTCSVQRYSAERDLQGIFTAPEQILFPNSQSLNGVNQKTIKNQLKDYYLKETNNVTCTNQQDNTIDVENTGEFENKKKNMKVAETIENYFKKCGNPSIHPILLFLSREDGLTEPNLNHLQIFALEETEKESCNYYDQHSEQGEKKGYGSQLSSQSPSYSPKQTERCANTSDEGLMFNKKESYVTFNNGDSLDLDMYKYSNTDFFSQSETEDQDEKASCFFEDPFPRNDGNLLSVPGQRAWCPHQSINTYSVFLESMSRETAGIPPQTKSTMDLRKDISCGAGKNLLDVSFENKYVNFKARNNAGSQTEFCGIDGIKKCDAAIQCNILQACSCKNGLASVRSAEIVCSTSKVETTGGQNIPADRVTLQPPSS</sequence>
<protein>
    <submittedName>
        <fullName evidence="2">Uncharacterized protein</fullName>
    </submittedName>
</protein>
<dbReference type="PANTHER" id="PTHR35158:SF1">
    <property type="entry name" value="CDNA SEQUENCE CN725425"/>
    <property type="match status" value="1"/>
</dbReference>
<feature type="compositionally biased region" description="Basic and acidic residues" evidence="1">
    <location>
        <begin position="381"/>
        <end position="390"/>
    </location>
</feature>
<organism evidence="2 3">
    <name type="scientific">Phrynosoma platyrhinos</name>
    <name type="common">Desert horned lizard</name>
    <dbReference type="NCBI Taxonomy" id="52577"/>
    <lineage>
        <taxon>Eukaryota</taxon>
        <taxon>Metazoa</taxon>
        <taxon>Chordata</taxon>
        <taxon>Craniata</taxon>
        <taxon>Vertebrata</taxon>
        <taxon>Euteleostomi</taxon>
        <taxon>Lepidosauria</taxon>
        <taxon>Squamata</taxon>
        <taxon>Bifurcata</taxon>
        <taxon>Unidentata</taxon>
        <taxon>Episquamata</taxon>
        <taxon>Toxicofera</taxon>
        <taxon>Iguania</taxon>
        <taxon>Phrynosomatidae</taxon>
        <taxon>Phrynosomatinae</taxon>
        <taxon>Phrynosoma</taxon>
    </lineage>
</organism>
<dbReference type="PANTHER" id="PTHR35158">
    <property type="entry name" value="CDNA SEQUENCE CN725425"/>
    <property type="match status" value="1"/>
</dbReference>
<dbReference type="Pfam" id="PF15089">
    <property type="entry name" value="Redic1-like"/>
    <property type="match status" value="2"/>
</dbReference>
<proteinExistence type="predicted"/>
<evidence type="ECO:0000313" key="2">
    <source>
        <dbReference type="EMBL" id="KAH0616518.1"/>
    </source>
</evidence>
<evidence type="ECO:0000256" key="1">
    <source>
        <dbReference type="SAM" id="MobiDB-lite"/>
    </source>
</evidence>
<feature type="region of interest" description="Disordered" evidence="1">
    <location>
        <begin position="377"/>
        <end position="409"/>
    </location>
</feature>
<accession>A0ABQ7SGQ5</accession>
<evidence type="ECO:0000313" key="3">
    <source>
        <dbReference type="Proteomes" id="UP000826234"/>
    </source>
</evidence>
<dbReference type="Proteomes" id="UP000826234">
    <property type="component" value="Unassembled WGS sequence"/>
</dbReference>
<dbReference type="EMBL" id="JAIPUX010005290">
    <property type="protein sequence ID" value="KAH0616518.1"/>
    <property type="molecule type" value="Genomic_DNA"/>
</dbReference>
<feature type="compositionally biased region" description="Low complexity" evidence="1">
    <location>
        <begin position="391"/>
        <end position="404"/>
    </location>
</feature>
<comment type="caution">
    <text evidence="2">The sequence shown here is derived from an EMBL/GenBank/DDBJ whole genome shotgun (WGS) entry which is preliminary data.</text>
</comment>